<dbReference type="RefSeq" id="WP_093008665.1">
    <property type="nucleotide sequence ID" value="NZ_FNBC01000057.1"/>
</dbReference>
<protein>
    <recommendedName>
        <fullName evidence="2">pre-crRNA processing endonuclease</fullName>
        <ecNumber evidence="2">3.1.-.-</ecNumber>
    </recommendedName>
</protein>
<evidence type="ECO:0000313" key="4">
    <source>
        <dbReference type="Proteomes" id="UP000199446"/>
    </source>
</evidence>
<dbReference type="GO" id="GO:0043571">
    <property type="term" value="P:maintenance of CRISPR repeat elements"/>
    <property type="evidence" value="ECO:0007669"/>
    <property type="project" value="UniProtKB-UniRule"/>
</dbReference>
<evidence type="ECO:0000256" key="1">
    <source>
        <dbReference type="ARBA" id="ARBA00023118"/>
    </source>
</evidence>
<dbReference type="GO" id="GO:0003723">
    <property type="term" value="F:RNA binding"/>
    <property type="evidence" value="ECO:0007669"/>
    <property type="project" value="UniProtKB-UniRule"/>
</dbReference>
<dbReference type="InterPro" id="IPR021124">
    <property type="entry name" value="CRISPR-assoc_prot_Cas5"/>
</dbReference>
<gene>
    <name evidence="3" type="ORF">SAMN04488243_1576</name>
</gene>
<keyword evidence="4" id="KW-1185">Reference proteome</keyword>
<dbReference type="CDD" id="cd09651">
    <property type="entry name" value="Cas5_I-C"/>
    <property type="match status" value="1"/>
</dbReference>
<comment type="function">
    <text evidence="2">CRISPR (clustered regularly interspaced short palindromic repeat) is an adaptive immune system that provides protection against mobile genetic elements (viruses, transposable elements and conjugative plasmids). CRISPR clusters contain spacers, sequences complementary to antecedent mobile elements, and target invading nucleic acids. CRISPR clusters are transcribed and processed into CRISPR RNA (crRNA).</text>
</comment>
<keyword evidence="2" id="KW-0255">Endonuclease</keyword>
<dbReference type="EMBL" id="FNBC01000057">
    <property type="protein sequence ID" value="SDF44714.1"/>
    <property type="molecule type" value="Genomic_DNA"/>
</dbReference>
<accession>A0A1G7L5U1</accession>
<keyword evidence="1 2" id="KW-0051">Antiviral defense</keyword>
<dbReference type="STRING" id="482827.SAMN04488243_1576"/>
<proteinExistence type="inferred from homology"/>
<organism evidence="3 4">
    <name type="scientific">Thermus arciformis</name>
    <dbReference type="NCBI Taxonomy" id="482827"/>
    <lineage>
        <taxon>Bacteria</taxon>
        <taxon>Thermotogati</taxon>
        <taxon>Deinococcota</taxon>
        <taxon>Deinococci</taxon>
        <taxon>Thermales</taxon>
        <taxon>Thermaceae</taxon>
        <taxon>Thermus</taxon>
    </lineage>
</organism>
<dbReference type="Pfam" id="PF09704">
    <property type="entry name" value="Cas_Cas5d"/>
    <property type="match status" value="1"/>
</dbReference>
<evidence type="ECO:0000313" key="3">
    <source>
        <dbReference type="EMBL" id="SDF44714.1"/>
    </source>
</evidence>
<dbReference type="EC" id="3.1.-.-" evidence="2"/>
<dbReference type="InterPro" id="IPR013422">
    <property type="entry name" value="CRISPR-assoc_prot_Cas5_N"/>
</dbReference>
<keyword evidence="2" id="KW-0540">Nuclease</keyword>
<dbReference type="OrthoDB" id="5621871at2"/>
<keyword evidence="2" id="KW-0378">Hydrolase</keyword>
<comment type="similarity">
    <text evidence="2">Belongs to the CRISPR-associated protein Cas5 family. Subtype I-C/Dvulg subfamily.</text>
</comment>
<evidence type="ECO:0000256" key="2">
    <source>
        <dbReference type="PIRNR" id="PIRNR029950"/>
    </source>
</evidence>
<dbReference type="NCBIfam" id="TIGR02593">
    <property type="entry name" value="CRISPR_cas5"/>
    <property type="match status" value="1"/>
</dbReference>
<dbReference type="PIRSF" id="PIRSF029950">
    <property type="entry name" value="Cas_CT1134"/>
    <property type="match status" value="1"/>
</dbReference>
<dbReference type="InterPro" id="IPR010155">
    <property type="entry name" value="CRISPR-assoc_prot_Cas5d"/>
</dbReference>
<dbReference type="Gene3D" id="3.30.70.2660">
    <property type="match status" value="1"/>
</dbReference>
<reference evidence="4" key="1">
    <citation type="submission" date="2016-10" db="EMBL/GenBank/DDBJ databases">
        <authorList>
            <person name="Varghese N."/>
            <person name="Submissions S."/>
        </authorList>
    </citation>
    <scope>NUCLEOTIDE SEQUENCE [LARGE SCALE GENOMIC DNA]</scope>
    <source>
        <strain evidence="4">CGMCC 1.6992</strain>
    </source>
</reference>
<dbReference type="GO" id="GO:0016787">
    <property type="term" value="F:hydrolase activity"/>
    <property type="evidence" value="ECO:0007669"/>
    <property type="project" value="UniProtKB-KW"/>
</dbReference>
<dbReference type="GO" id="GO:0051607">
    <property type="term" value="P:defense response to virus"/>
    <property type="evidence" value="ECO:0007669"/>
    <property type="project" value="UniProtKB-UniRule"/>
</dbReference>
<name>A0A1G7L5U1_9DEIN</name>
<keyword evidence="2" id="KW-0694">RNA-binding</keyword>
<sequence>MARLKVKVWGEYACFSRPEFKVERVSYPVPTPSAARGLLEAIFWKPEFRYEVRRIGVLRLGTPFALLRNEVGNRMGAKPFFVEDARQQRTSLVLKDVAYLVEADMVLRPHATDPLPKYLEQFERRLKKGQYHHTPYLGTREFPAYFSPPDGEVPDGGLNLDLGPMLFDLAFVEDPSRPELTFKRPGRGEVQGYTLPLFFHAQIREGWLEVPAERYQELYRLEEGHAPGA</sequence>
<dbReference type="NCBIfam" id="TIGR01876">
    <property type="entry name" value="cas_Cas5d"/>
    <property type="match status" value="1"/>
</dbReference>
<dbReference type="GO" id="GO:0004519">
    <property type="term" value="F:endonuclease activity"/>
    <property type="evidence" value="ECO:0007669"/>
    <property type="project" value="UniProtKB-UniRule"/>
</dbReference>
<dbReference type="Proteomes" id="UP000199446">
    <property type="component" value="Unassembled WGS sequence"/>
</dbReference>
<dbReference type="AlphaFoldDB" id="A0A1G7L5U1"/>